<dbReference type="EnsemblMetazoa" id="PPA41960.1">
    <property type="protein sequence ID" value="PPA41960.1"/>
    <property type="gene ID" value="WBGene00280329"/>
</dbReference>
<keyword evidence="3" id="KW-0328">Glycosyltransferase</keyword>
<reference evidence="7" key="2">
    <citation type="submission" date="2022-06" db="UniProtKB">
        <authorList>
            <consortium name="EnsemblMetazoa"/>
        </authorList>
    </citation>
    <scope>IDENTIFICATION</scope>
    <source>
        <strain evidence="7">PS312</strain>
    </source>
</reference>
<evidence type="ECO:0000256" key="4">
    <source>
        <dbReference type="ARBA" id="ARBA00022679"/>
    </source>
</evidence>
<proteinExistence type="inferred from homology"/>
<evidence type="ECO:0000313" key="7">
    <source>
        <dbReference type="EnsemblMetazoa" id="PPA41960.1"/>
    </source>
</evidence>
<comment type="catalytic activity">
    <reaction evidence="6">
        <text>glucuronate acceptor + UDP-alpha-D-glucuronate = acceptor beta-D-glucuronoside + UDP + H(+)</text>
        <dbReference type="Rhea" id="RHEA:21032"/>
        <dbReference type="ChEBI" id="CHEBI:15378"/>
        <dbReference type="ChEBI" id="CHEBI:58052"/>
        <dbReference type="ChEBI" id="CHEBI:58223"/>
        <dbReference type="ChEBI" id="CHEBI:132367"/>
        <dbReference type="ChEBI" id="CHEBI:132368"/>
        <dbReference type="EC" id="2.4.1.17"/>
    </reaction>
</comment>
<keyword evidence="5" id="KW-0732">Signal</keyword>
<gene>
    <name evidence="7" type="primary">WBGene00280329</name>
</gene>
<dbReference type="CDD" id="cd03784">
    <property type="entry name" value="GT1_Gtf-like"/>
    <property type="match status" value="1"/>
</dbReference>
<evidence type="ECO:0000256" key="5">
    <source>
        <dbReference type="ARBA" id="ARBA00022729"/>
    </source>
</evidence>
<evidence type="ECO:0000256" key="2">
    <source>
        <dbReference type="ARBA" id="ARBA00012544"/>
    </source>
</evidence>
<dbReference type="PANTHER" id="PTHR48043">
    <property type="entry name" value="EG:EG0003.4 PROTEIN-RELATED"/>
    <property type="match status" value="1"/>
</dbReference>
<dbReference type="GO" id="GO:0015020">
    <property type="term" value="F:glucuronosyltransferase activity"/>
    <property type="evidence" value="ECO:0007669"/>
    <property type="project" value="UniProtKB-EC"/>
</dbReference>
<organism evidence="7 8">
    <name type="scientific">Pristionchus pacificus</name>
    <name type="common">Parasitic nematode worm</name>
    <dbReference type="NCBI Taxonomy" id="54126"/>
    <lineage>
        <taxon>Eukaryota</taxon>
        <taxon>Metazoa</taxon>
        <taxon>Ecdysozoa</taxon>
        <taxon>Nematoda</taxon>
        <taxon>Chromadorea</taxon>
        <taxon>Rhabditida</taxon>
        <taxon>Rhabditina</taxon>
        <taxon>Diplogasteromorpha</taxon>
        <taxon>Diplogasteroidea</taxon>
        <taxon>Neodiplogasteridae</taxon>
        <taxon>Pristionchus</taxon>
    </lineage>
</organism>
<accession>A0A2A6C1L8</accession>
<dbReference type="AlphaFoldDB" id="A0A2A6C1L8"/>
<comment type="similarity">
    <text evidence="1">Belongs to the UDP-glycosyltransferase family.</text>
</comment>
<dbReference type="Proteomes" id="UP000005239">
    <property type="component" value="Unassembled WGS sequence"/>
</dbReference>
<dbReference type="GO" id="GO:0008194">
    <property type="term" value="F:UDP-glycosyltransferase activity"/>
    <property type="evidence" value="ECO:0000318"/>
    <property type="project" value="GO_Central"/>
</dbReference>
<name>A0A2A6C1L8_PRIPA</name>
<dbReference type="OrthoDB" id="5835829at2759"/>
<dbReference type="Pfam" id="PF00201">
    <property type="entry name" value="UDPGT"/>
    <property type="match status" value="1"/>
</dbReference>
<sequence>MKYIVLVCLSLLHPSTALKFLCYSPRFATSHVNYLGKLADSLIEAGHEVVILSQIMDSRLKSAGSDRARVIEIPQDDVGRAYEKGTTADTHAAWHSGETWQALDTWASGYDLWTALCNTTINHPGLLDQLREEKFDAAYGESVHWCMGGLFHLAGIEKFAATESIAYKDGMYAISQLPTASSYVPSIMGGSFGDDMNFAQRAFNLFNTLMYARFNYGSVPKYQPMFDSNYPGFPDVVDLMALNSLFFLNSDPLVDFNRPSAARVIDIGGIMVSNGYGELNEDWSTILSLRPRTVFMSFGTFARAFAMPDEYKETIRQTARALPDVTFIWKYEKPEDNVTQGIPNLIETTWAPQHELLNDPRLSAFVTHCGAGSTTEANYAGVPLIVVPVIFDQIRNAFQVKKAGLGINLDKSDLGRKGIFENAVKEILANPKYKQQAVVTAAMLNEKPFSAREIFVRNMEFLARHGPLRQLDHYGGHLNFFQYYLIDVIAALIFSVVVIVGVVLFTIVKLLRCIRRVLRGKAKHE</sequence>
<dbReference type="InterPro" id="IPR002213">
    <property type="entry name" value="UDP_glucos_trans"/>
</dbReference>
<evidence type="ECO:0000256" key="1">
    <source>
        <dbReference type="ARBA" id="ARBA00009995"/>
    </source>
</evidence>
<evidence type="ECO:0000256" key="6">
    <source>
        <dbReference type="ARBA" id="ARBA00047475"/>
    </source>
</evidence>
<accession>A0A8R1Z692</accession>
<evidence type="ECO:0000256" key="3">
    <source>
        <dbReference type="ARBA" id="ARBA00022676"/>
    </source>
</evidence>
<dbReference type="InterPro" id="IPR050271">
    <property type="entry name" value="UDP-glycosyltransferase"/>
</dbReference>
<dbReference type="Gene3D" id="3.40.50.2000">
    <property type="entry name" value="Glycogen Phosphorylase B"/>
    <property type="match status" value="1"/>
</dbReference>
<dbReference type="PANTHER" id="PTHR48043:SF23">
    <property type="entry name" value="UDP-GLUCURONOSYLTRANSFERASE"/>
    <property type="match status" value="1"/>
</dbReference>
<dbReference type="EC" id="2.4.1.17" evidence="2"/>
<keyword evidence="8" id="KW-1185">Reference proteome</keyword>
<keyword evidence="4" id="KW-0808">Transferase</keyword>
<protein>
    <recommendedName>
        <fullName evidence="2">glucuronosyltransferase</fullName>
        <ecNumber evidence="2">2.4.1.17</ecNumber>
    </recommendedName>
</protein>
<evidence type="ECO:0000313" key="8">
    <source>
        <dbReference type="Proteomes" id="UP000005239"/>
    </source>
</evidence>
<dbReference type="FunFam" id="3.40.50.2000:FF:000201">
    <property type="entry name" value="UDP-glucuronosyltransferase"/>
    <property type="match status" value="1"/>
</dbReference>
<reference evidence="8" key="1">
    <citation type="journal article" date="2008" name="Nat. Genet.">
        <title>The Pristionchus pacificus genome provides a unique perspective on nematode lifestyle and parasitism.</title>
        <authorList>
            <person name="Dieterich C."/>
            <person name="Clifton S.W."/>
            <person name="Schuster L.N."/>
            <person name="Chinwalla A."/>
            <person name="Delehaunty K."/>
            <person name="Dinkelacker I."/>
            <person name="Fulton L."/>
            <person name="Fulton R."/>
            <person name="Godfrey J."/>
            <person name="Minx P."/>
            <person name="Mitreva M."/>
            <person name="Roeseler W."/>
            <person name="Tian H."/>
            <person name="Witte H."/>
            <person name="Yang S.P."/>
            <person name="Wilson R.K."/>
            <person name="Sommer R.J."/>
        </authorList>
    </citation>
    <scope>NUCLEOTIDE SEQUENCE [LARGE SCALE GENOMIC DNA]</scope>
    <source>
        <strain evidence="8">PS312</strain>
    </source>
</reference>
<dbReference type="SUPFAM" id="SSF53756">
    <property type="entry name" value="UDP-Glycosyltransferase/glycogen phosphorylase"/>
    <property type="match status" value="1"/>
</dbReference>